<reference evidence="2 3" key="1">
    <citation type="submission" date="2019-03" db="EMBL/GenBank/DDBJ databases">
        <title>Roseomonas sp. a novel Roseomonas species isolated from Sea whip Gorgonian.</title>
        <authorList>
            <person name="Li F."/>
            <person name="Pan X."/>
            <person name="Huang S."/>
            <person name="Li Z."/>
            <person name="Meng B."/>
        </authorList>
    </citation>
    <scope>NUCLEOTIDE SEQUENCE [LARGE SCALE GENOMIC DNA]</scope>
    <source>
        <strain evidence="2 3">M0104</strain>
    </source>
</reference>
<keyword evidence="3" id="KW-1185">Reference proteome</keyword>
<feature type="domain" description="T6SS Phospholipase effector Tle1-like catalytic" evidence="1">
    <location>
        <begin position="2"/>
        <end position="256"/>
    </location>
</feature>
<evidence type="ECO:0000313" key="3">
    <source>
        <dbReference type="Proteomes" id="UP000460715"/>
    </source>
</evidence>
<dbReference type="PANTHER" id="PTHR33840">
    <property type="match status" value="1"/>
</dbReference>
<dbReference type="InterPro" id="IPR029058">
    <property type="entry name" value="AB_hydrolase_fold"/>
</dbReference>
<proteinExistence type="predicted"/>
<dbReference type="RefSeq" id="WP_160938753.1">
    <property type="nucleotide sequence ID" value="NZ_SNVJ01000020.1"/>
</dbReference>
<dbReference type="OrthoDB" id="4378831at2"/>
<organism evidence="2 3">
    <name type="scientific">Teichococcus coralli</name>
    <dbReference type="NCBI Taxonomy" id="2545983"/>
    <lineage>
        <taxon>Bacteria</taxon>
        <taxon>Pseudomonadati</taxon>
        <taxon>Pseudomonadota</taxon>
        <taxon>Alphaproteobacteria</taxon>
        <taxon>Acetobacterales</taxon>
        <taxon>Roseomonadaceae</taxon>
        <taxon>Roseomonas</taxon>
    </lineage>
</organism>
<evidence type="ECO:0000313" key="2">
    <source>
        <dbReference type="EMBL" id="MXP65343.1"/>
    </source>
</evidence>
<name>A0A845BCM4_9PROT</name>
<evidence type="ECO:0000259" key="1">
    <source>
        <dbReference type="Pfam" id="PF09994"/>
    </source>
</evidence>
<dbReference type="Proteomes" id="UP000460715">
    <property type="component" value="Unassembled WGS sequence"/>
</dbReference>
<dbReference type="EMBL" id="SNVJ01000020">
    <property type="protein sequence ID" value="MXP65343.1"/>
    <property type="molecule type" value="Genomic_DNA"/>
</dbReference>
<dbReference type="InterPro" id="IPR018712">
    <property type="entry name" value="Tle1-like_cat"/>
</dbReference>
<comment type="caution">
    <text evidence="2">The sequence shown here is derived from an EMBL/GenBank/DDBJ whole genome shotgun (WGS) entry which is preliminary data.</text>
</comment>
<gene>
    <name evidence="2" type="ORF">E0493_18505</name>
</gene>
<dbReference type="AlphaFoldDB" id="A0A845BCM4"/>
<dbReference type="PANTHER" id="PTHR33840:SF1">
    <property type="entry name" value="TLE1 PHOSPHOLIPASE DOMAIN-CONTAINING PROTEIN"/>
    <property type="match status" value="1"/>
</dbReference>
<dbReference type="SUPFAM" id="SSF53474">
    <property type="entry name" value="alpha/beta-Hydrolases"/>
    <property type="match status" value="1"/>
</dbReference>
<sequence>MKRLVVCFDGTWNSADSRRAETNVARIARAVRANSETEGTPQLTLYLRGVGSTGIALQKLLGGAIGEGLDENIRSGYMFLAQNYVPGDKIYLFGFSRGAFTARSLAGFIGGCGLLKRQKLGDLSSAWDYYHQADPRSPQDFCARFCSDCHLEVELAFLGVWDTVGALGIPGTILNTLSAHEYQFHDTTPSRIMKVGRHALAIDEHRDEFEPTLWTGSAPPGCDIRQVWFAGAHSDVGGGYQDRRLADIPLCWMAEEAANCGLKLDWSMLPDRAALNPCAPQHESRLNWSRKDRLTPTIRQIAGAETKVSFYERLYRPMDRDGNPLRPIGESLHPSVESRFGQPVTCLANDGDTTGEAAAYRPKNLLGLPQFAGAAPAARSTG</sequence>
<dbReference type="Pfam" id="PF09994">
    <property type="entry name" value="T6SS_Tle1-like_cat"/>
    <property type="match status" value="1"/>
</dbReference>
<accession>A0A845BCM4</accession>
<protein>
    <submittedName>
        <fullName evidence="2">DUF2235 domain-containing protein</fullName>
    </submittedName>
</protein>